<evidence type="ECO:0000313" key="9">
    <source>
        <dbReference type="EMBL" id="KAJ6836882.1"/>
    </source>
</evidence>
<dbReference type="AlphaFoldDB" id="A0AAX6G295"/>
<evidence type="ECO:0000256" key="1">
    <source>
        <dbReference type="SAM" id="Phobius"/>
    </source>
</evidence>
<sequence>MTPFSRSHITLIIQNTFYFICHVLHSSFSFTYCTFTMLRFILICSICLLYCTLVMGLGSVRKKGYNPGPCLV</sequence>
<dbReference type="EMBL" id="JANAVB010014797">
    <property type="protein sequence ID" value="KAJ6833832.1"/>
    <property type="molecule type" value="Genomic_DNA"/>
</dbReference>
<dbReference type="EMBL" id="JANAVB010034820">
    <property type="protein sequence ID" value="KAJ6806189.1"/>
    <property type="molecule type" value="Genomic_DNA"/>
</dbReference>
<reference evidence="5" key="1">
    <citation type="journal article" date="2023" name="GigaByte">
        <title>Genome assembly of the bearded iris, Iris pallida Lam.</title>
        <authorList>
            <person name="Bruccoleri R.E."/>
            <person name="Oakeley E.J."/>
            <person name="Faust A.M.E."/>
            <person name="Altorfer M."/>
            <person name="Dessus-Babus S."/>
            <person name="Burckhardt D."/>
            <person name="Oertli M."/>
            <person name="Naumann U."/>
            <person name="Petersen F."/>
            <person name="Wong J."/>
        </authorList>
    </citation>
    <scope>NUCLEOTIDE SEQUENCE</scope>
    <source>
        <strain evidence="5">GSM-AAB239-AS_SAM_17_03QT</strain>
    </source>
</reference>
<evidence type="ECO:0000313" key="2">
    <source>
        <dbReference type="EMBL" id="KAJ6806189.1"/>
    </source>
</evidence>
<reference evidence="5" key="2">
    <citation type="submission" date="2023-04" db="EMBL/GenBank/DDBJ databases">
        <authorList>
            <person name="Bruccoleri R.E."/>
            <person name="Oakeley E.J."/>
            <person name="Faust A.-M."/>
            <person name="Dessus-Babus S."/>
            <person name="Altorfer M."/>
            <person name="Burckhardt D."/>
            <person name="Oertli M."/>
            <person name="Naumann U."/>
            <person name="Petersen F."/>
            <person name="Wong J."/>
        </authorList>
    </citation>
    <scope>NUCLEOTIDE SEQUENCE</scope>
    <source>
        <strain evidence="5">GSM-AAB239-AS_SAM_17_03QT</strain>
        <tissue evidence="5">Leaf</tissue>
    </source>
</reference>
<evidence type="ECO:0000313" key="3">
    <source>
        <dbReference type="EMBL" id="KAJ6815617.1"/>
    </source>
</evidence>
<protein>
    <submittedName>
        <fullName evidence="5">Uncharacterized protein</fullName>
    </submittedName>
</protein>
<keyword evidence="10" id="KW-1185">Reference proteome</keyword>
<dbReference type="Proteomes" id="UP001140949">
    <property type="component" value="Unassembled WGS sequence"/>
</dbReference>
<evidence type="ECO:0000313" key="5">
    <source>
        <dbReference type="EMBL" id="KAJ6822750.1"/>
    </source>
</evidence>
<dbReference type="EMBL" id="JANAVB010011799">
    <property type="protein sequence ID" value="KAJ6836882.1"/>
    <property type="molecule type" value="Genomic_DNA"/>
</dbReference>
<keyword evidence="1" id="KW-0472">Membrane</keyword>
<evidence type="ECO:0000313" key="10">
    <source>
        <dbReference type="Proteomes" id="UP001140949"/>
    </source>
</evidence>
<comment type="caution">
    <text evidence="5">The sequence shown here is derived from an EMBL/GenBank/DDBJ whole genome shotgun (WGS) entry which is preliminary data.</text>
</comment>
<evidence type="ECO:0000313" key="6">
    <source>
        <dbReference type="EMBL" id="KAJ6827726.1"/>
    </source>
</evidence>
<accession>A0AAX6G295</accession>
<proteinExistence type="predicted"/>
<name>A0AAX6G295_IRIPA</name>
<evidence type="ECO:0000313" key="7">
    <source>
        <dbReference type="EMBL" id="KAJ6827727.1"/>
    </source>
</evidence>
<dbReference type="EMBL" id="JANAVB010024999">
    <property type="protein sequence ID" value="KAJ6821384.1"/>
    <property type="molecule type" value="Genomic_DNA"/>
</dbReference>
<gene>
    <name evidence="3" type="ORF">M6B38_134130</name>
    <name evidence="2" type="ORF">M6B38_176365</name>
    <name evidence="9" type="ORF">M6B38_324705</name>
    <name evidence="8" type="ORF">M6B38_339045</name>
    <name evidence="6" type="ORF">M6B38_366655</name>
    <name evidence="7" type="ORF">M6B38_366660</name>
    <name evidence="5" type="ORF">M6B38_387815</name>
    <name evidence="4" type="ORF">M6B38_393075</name>
</gene>
<keyword evidence="1" id="KW-0812">Transmembrane</keyword>
<dbReference type="EMBL" id="JANAVB010028818">
    <property type="protein sequence ID" value="KAJ6815617.1"/>
    <property type="molecule type" value="Genomic_DNA"/>
</dbReference>
<organism evidence="5 10">
    <name type="scientific">Iris pallida</name>
    <name type="common">Sweet iris</name>
    <dbReference type="NCBI Taxonomy" id="29817"/>
    <lineage>
        <taxon>Eukaryota</taxon>
        <taxon>Viridiplantae</taxon>
        <taxon>Streptophyta</taxon>
        <taxon>Embryophyta</taxon>
        <taxon>Tracheophyta</taxon>
        <taxon>Spermatophyta</taxon>
        <taxon>Magnoliopsida</taxon>
        <taxon>Liliopsida</taxon>
        <taxon>Asparagales</taxon>
        <taxon>Iridaceae</taxon>
        <taxon>Iridoideae</taxon>
        <taxon>Irideae</taxon>
        <taxon>Iris</taxon>
    </lineage>
</organism>
<feature type="transmembrane region" description="Helical" evidence="1">
    <location>
        <begin position="38"/>
        <end position="57"/>
    </location>
</feature>
<dbReference type="EMBL" id="JANAVB010019997">
    <property type="protein sequence ID" value="KAJ6827727.1"/>
    <property type="molecule type" value="Genomic_DNA"/>
</dbReference>
<feature type="transmembrane region" description="Helical" evidence="1">
    <location>
        <begin position="12"/>
        <end position="32"/>
    </location>
</feature>
<evidence type="ECO:0000313" key="8">
    <source>
        <dbReference type="EMBL" id="KAJ6833832.1"/>
    </source>
</evidence>
<dbReference type="EMBL" id="JANAVB010023996">
    <property type="protein sequence ID" value="KAJ6822750.1"/>
    <property type="molecule type" value="Genomic_DNA"/>
</dbReference>
<evidence type="ECO:0000313" key="4">
    <source>
        <dbReference type="EMBL" id="KAJ6821384.1"/>
    </source>
</evidence>
<dbReference type="EMBL" id="JANAVB010019997">
    <property type="protein sequence ID" value="KAJ6827726.1"/>
    <property type="molecule type" value="Genomic_DNA"/>
</dbReference>
<keyword evidence="1" id="KW-1133">Transmembrane helix</keyword>